<dbReference type="EMBL" id="CM046112">
    <property type="protein sequence ID" value="KAI8428899.1"/>
    <property type="molecule type" value="Genomic_DNA"/>
</dbReference>
<gene>
    <name evidence="1" type="ORF">MSG28_007532</name>
</gene>
<comment type="caution">
    <text evidence="1">The sequence shown here is derived from an EMBL/GenBank/DDBJ whole genome shotgun (WGS) entry which is preliminary data.</text>
</comment>
<organism evidence="1 2">
    <name type="scientific">Choristoneura fumiferana</name>
    <name type="common">Spruce budworm moth</name>
    <name type="synonym">Archips fumiferana</name>
    <dbReference type="NCBI Taxonomy" id="7141"/>
    <lineage>
        <taxon>Eukaryota</taxon>
        <taxon>Metazoa</taxon>
        <taxon>Ecdysozoa</taxon>
        <taxon>Arthropoda</taxon>
        <taxon>Hexapoda</taxon>
        <taxon>Insecta</taxon>
        <taxon>Pterygota</taxon>
        <taxon>Neoptera</taxon>
        <taxon>Endopterygota</taxon>
        <taxon>Lepidoptera</taxon>
        <taxon>Glossata</taxon>
        <taxon>Ditrysia</taxon>
        <taxon>Tortricoidea</taxon>
        <taxon>Tortricidae</taxon>
        <taxon>Tortricinae</taxon>
        <taxon>Choristoneura</taxon>
    </lineage>
</organism>
<evidence type="ECO:0000313" key="2">
    <source>
        <dbReference type="Proteomes" id="UP001064048"/>
    </source>
</evidence>
<proteinExistence type="predicted"/>
<reference evidence="1 2" key="1">
    <citation type="journal article" date="2022" name="Genome Biol. Evol.">
        <title>The Spruce Budworm Genome: Reconstructing the Evolutionary History of Antifreeze Proteins.</title>
        <authorList>
            <person name="Beliveau C."/>
            <person name="Gagne P."/>
            <person name="Picq S."/>
            <person name="Vernygora O."/>
            <person name="Keeling C.I."/>
            <person name="Pinkney K."/>
            <person name="Doucet D."/>
            <person name="Wen F."/>
            <person name="Johnston J.S."/>
            <person name="Maaroufi H."/>
            <person name="Boyle B."/>
            <person name="Laroche J."/>
            <person name="Dewar K."/>
            <person name="Juretic N."/>
            <person name="Blackburn G."/>
            <person name="Nisole A."/>
            <person name="Brunet B."/>
            <person name="Brandao M."/>
            <person name="Lumley L."/>
            <person name="Duan J."/>
            <person name="Quan G."/>
            <person name="Lucarotti C.J."/>
            <person name="Roe A.D."/>
            <person name="Sperling F.A.H."/>
            <person name="Levesque R.C."/>
            <person name="Cusson M."/>
        </authorList>
    </citation>
    <scope>NUCLEOTIDE SEQUENCE [LARGE SCALE GENOMIC DNA]</scope>
    <source>
        <strain evidence="1">Glfc:IPQL:Cfum</strain>
    </source>
</reference>
<protein>
    <submittedName>
        <fullName evidence="1">Uncharacterized protein</fullName>
    </submittedName>
</protein>
<sequence>MGILTRHFLNFQCFLKNHHCQEECAARNLAEKPELGSGDGAESSSEAAKTPDDDDDPKEKNKLKPNSGNGCDLEHYRWTQTLEEVEVSRSYNFVMDTKYHKTNL</sequence>
<name>A0ACC0JXH7_CHOFU</name>
<dbReference type="Proteomes" id="UP001064048">
    <property type="component" value="Chromosome 12"/>
</dbReference>
<evidence type="ECO:0000313" key="1">
    <source>
        <dbReference type="EMBL" id="KAI8428899.1"/>
    </source>
</evidence>
<accession>A0ACC0JXH7</accession>
<keyword evidence="2" id="KW-1185">Reference proteome</keyword>